<dbReference type="RefSeq" id="XP_023930431.1">
    <property type="nucleotide sequence ID" value="XM_024074663.1"/>
</dbReference>
<proteinExistence type="predicted"/>
<dbReference type="CDD" id="cd00198">
    <property type="entry name" value="vWFA"/>
    <property type="match status" value="1"/>
</dbReference>
<feature type="chain" id="PRO_5015145680" evidence="3">
    <location>
        <begin position="24"/>
        <end position="1264"/>
    </location>
</feature>
<dbReference type="Gene3D" id="3.40.50.410">
    <property type="entry name" value="von Willebrand factor, type A domain"/>
    <property type="match status" value="1"/>
</dbReference>
<evidence type="ECO:0000313" key="5">
    <source>
        <dbReference type="Proteomes" id="UP000085678"/>
    </source>
</evidence>
<dbReference type="Pfam" id="PF08434">
    <property type="entry name" value="CLCA"/>
    <property type="match status" value="1"/>
</dbReference>
<keyword evidence="5" id="KW-1185">Reference proteome</keyword>
<dbReference type="AlphaFoldDB" id="A0A2R2MJN4"/>
<dbReference type="GeneID" id="106172103"/>
<dbReference type="PANTHER" id="PTHR10579">
    <property type="entry name" value="CALCIUM-ACTIVATED CHLORIDE CHANNEL REGULATOR"/>
    <property type="match status" value="1"/>
</dbReference>
<dbReference type="SUPFAM" id="SSF53300">
    <property type="entry name" value="vWA-like"/>
    <property type="match status" value="1"/>
</dbReference>
<keyword evidence="2" id="KW-0812">Transmembrane</keyword>
<dbReference type="KEGG" id="lak:106172103"/>
<dbReference type="PANTHER" id="PTHR10579:SF177">
    <property type="entry name" value="CALCIUM-ACTIVATED CHLORIDE CHANNEL REGULATOR 4-LIKE PROTEIN"/>
    <property type="match status" value="1"/>
</dbReference>
<dbReference type="InParanoid" id="A0A2R2MJN4"/>
<feature type="signal peptide" evidence="3">
    <location>
        <begin position="1"/>
        <end position="23"/>
    </location>
</feature>
<dbReference type="InterPro" id="IPR051266">
    <property type="entry name" value="CLCR"/>
</dbReference>
<dbReference type="InterPro" id="IPR002035">
    <property type="entry name" value="VWF_A"/>
</dbReference>
<evidence type="ECO:0000259" key="4">
    <source>
        <dbReference type="PROSITE" id="PS50234"/>
    </source>
</evidence>
<gene>
    <name evidence="6" type="primary">LOC106172103</name>
</gene>
<feature type="transmembrane region" description="Helical" evidence="2">
    <location>
        <begin position="928"/>
        <end position="952"/>
    </location>
</feature>
<protein>
    <submittedName>
        <fullName evidence="6">Calcium-activated chloride channel regulator 3A-1-like</fullName>
    </submittedName>
</protein>
<evidence type="ECO:0000256" key="3">
    <source>
        <dbReference type="SAM" id="SignalP"/>
    </source>
</evidence>
<accession>A0A2R2MJN4</accession>
<name>A0A2R2MJN4_LINAN</name>
<dbReference type="Pfam" id="PF13519">
    <property type="entry name" value="VWA_2"/>
    <property type="match status" value="1"/>
</dbReference>
<dbReference type="STRING" id="7574.A0A2R2MJN4"/>
<dbReference type="PROSITE" id="PS50234">
    <property type="entry name" value="VWFA"/>
    <property type="match status" value="1"/>
</dbReference>
<feature type="region of interest" description="Disordered" evidence="1">
    <location>
        <begin position="1197"/>
        <end position="1249"/>
    </location>
</feature>
<dbReference type="SMART" id="SM00327">
    <property type="entry name" value="VWA"/>
    <property type="match status" value="1"/>
</dbReference>
<dbReference type="OrthoDB" id="10021899at2759"/>
<sequence length="1264" mass="138449">MEASRCHITHLVLLLSFTALARGQRLRANVTLIDNGYEGLLIGIGSEVTEDPKLIPRIKEYFVEMSQLLFTATKNRAYLRNITILVPKTWTENPRYGQAGIEAFEKANVIIDKPNGVQGDNPYVKQKGECGQLGTFMHLTPAFILDDAVARQYGTPPAKTVLHEWGHLRWGLFDEYPVDENDPHFYHDSISERIEGVRCSRGVTGKDYKRVNDGFVWNCNPDNETNLPESGCRFAPDVYNNVGTTSIMSHHYVTSVIGFCDNDETDSLDQHNDQAPNRQNRLCGGRSAWEVMREHEDFRNNHNPPVSTNTDIDTTPTFKVVQQQPKRYVLVLDVSGSMADDNKLVNLKKACAEFLLNTVAEDSQVGIVKFSYEYTTTIMKHLTTMSSRSVRENMVSIVNGLTAGGGTCIGCGLREGINVLEYNHMLAAGGILVVVSDGEENQDPRIADVKPDLILKGVLVDTLLFTASADARLISLAKDTGGLSFFETGNTLSTSLSDSLSKTITQRNSGQKDVLVQILSESFTVPGGGSSFEGSIYIDSTIGNNTRFLFTWSTGSITVTLRAPDNVTLTQGSGSGVLSIDINGTTQVGRWLYTVTNPGFGNTLMVQVSSRPSSDTAPIVLSASVSSDTVDMADPSLPRIAIYGEVSQGYTPVVGATVVAYVDASTGNTHTLQLLDNGAGADNTKNDGIYSAYFLKFEGDGAHSVRVVVKGEEGVSVKSVVGGQRLPIITNTTAANARKLEVVYTPIEPFERSDSGGLFTVKNLPSSGSEPPDLYPPGRIYDLVLAAVNTENKTVTLSWTATGDDLDQGKASSYMIRYSTSISQLRLNFSNTYKLLDKDIIQGKLDSPLPAGATETFRVQFNQRVNSNITYFIALLASDDKNKIGQVSNIVSVFFVYSYPLPSVEPVTSTTQETTSSSSSGLSPVQQIAIGSASAAVALLIIVVIAAAFIVCPDLKKPKGGHFPNPRDDGVQDRHNIHGSHPVNPYEFRNYWHHPHEDKISHPHVHQAKQDKVKSDFGSALASYPPPNRSGYPFPAAPKRIVSNDNTSGQFKADVKPNEVPRQHGYYNFRNDTNRLNQNVSTVAKGNTYINLAVDQTGPPNSLLTNATEHGTPGVRRSGEYNRYAPEEQAPESKPYWNRNLQYPERRRDTLHLGAATAMIPGYEENIYATNNLRPTKPQPTPHNDSSFVNKVEPQHSAFSSQNYQPTGYTQYGNRGSQDWRGFREPQASTNTGNNAPPIVDRTTKPPQVPQVALKMPLSIYGRE</sequence>
<feature type="compositionally biased region" description="Polar residues" evidence="1">
    <location>
        <begin position="1197"/>
        <end position="1217"/>
    </location>
</feature>
<keyword evidence="2" id="KW-0472">Membrane</keyword>
<dbReference type="Proteomes" id="UP000085678">
    <property type="component" value="Unplaced"/>
</dbReference>
<feature type="domain" description="VWFA" evidence="4">
    <location>
        <begin position="327"/>
        <end position="504"/>
    </location>
</feature>
<keyword evidence="3" id="KW-0732">Signal</keyword>
<evidence type="ECO:0000256" key="2">
    <source>
        <dbReference type="SAM" id="Phobius"/>
    </source>
</evidence>
<dbReference type="InterPro" id="IPR036465">
    <property type="entry name" value="vWFA_dom_sf"/>
</dbReference>
<dbReference type="NCBIfam" id="NF041940">
    <property type="entry name" value="choice_anch_X"/>
    <property type="match status" value="1"/>
</dbReference>
<evidence type="ECO:0000313" key="6">
    <source>
        <dbReference type="RefSeq" id="XP_023930431.1"/>
    </source>
</evidence>
<keyword evidence="2" id="KW-1133">Transmembrane helix</keyword>
<reference evidence="6" key="1">
    <citation type="submission" date="2025-08" db="UniProtKB">
        <authorList>
            <consortium name="RefSeq"/>
        </authorList>
    </citation>
    <scope>IDENTIFICATION</scope>
    <source>
        <tissue evidence="6">Gonads</tissue>
    </source>
</reference>
<dbReference type="InterPro" id="IPR013642">
    <property type="entry name" value="CLCA_N"/>
</dbReference>
<organism evidence="5 6">
    <name type="scientific">Lingula anatina</name>
    <name type="common">Brachiopod</name>
    <name type="synonym">Lingula unguis</name>
    <dbReference type="NCBI Taxonomy" id="7574"/>
    <lineage>
        <taxon>Eukaryota</taxon>
        <taxon>Metazoa</taxon>
        <taxon>Spiralia</taxon>
        <taxon>Lophotrochozoa</taxon>
        <taxon>Brachiopoda</taxon>
        <taxon>Linguliformea</taxon>
        <taxon>Lingulata</taxon>
        <taxon>Lingulida</taxon>
        <taxon>Linguloidea</taxon>
        <taxon>Lingulidae</taxon>
        <taxon>Lingula</taxon>
    </lineage>
</organism>
<evidence type="ECO:0000256" key="1">
    <source>
        <dbReference type="SAM" id="MobiDB-lite"/>
    </source>
</evidence>